<evidence type="ECO:0000313" key="1">
    <source>
        <dbReference type="EMBL" id="GAA55580.1"/>
    </source>
</evidence>
<organism evidence="1 2">
    <name type="scientific">Clonorchis sinensis</name>
    <name type="common">Chinese liver fluke</name>
    <dbReference type="NCBI Taxonomy" id="79923"/>
    <lineage>
        <taxon>Eukaryota</taxon>
        <taxon>Metazoa</taxon>
        <taxon>Spiralia</taxon>
        <taxon>Lophotrochozoa</taxon>
        <taxon>Platyhelminthes</taxon>
        <taxon>Trematoda</taxon>
        <taxon>Digenea</taxon>
        <taxon>Opisthorchiida</taxon>
        <taxon>Opisthorchiata</taxon>
        <taxon>Opisthorchiidae</taxon>
        <taxon>Clonorchis</taxon>
    </lineage>
</organism>
<protein>
    <submittedName>
        <fullName evidence="1">Uncharacterized protein</fullName>
    </submittedName>
</protein>
<keyword evidence="2" id="KW-1185">Reference proteome</keyword>
<sequence length="195" mass="22170">MAYFAYNACRYLKTVGDVIRHTLRQHSAGVMIPPAEWPPGLTREVDAKILCPSTCRSTRSFIDVYVTKSILWCRMQYGMLFAIREGAICSGEATRWSMFAYLFGPKDIQNKQSQNNLLLLDTIIEKLILTALLIQRGLSSTATTYVPVKVSTWRTDIYVHCEIRAKLPPENDIHQVFIKSMCNNEQILDWTAGSS</sequence>
<name>G7YRK0_CLOSI</name>
<feature type="non-terminal residue" evidence="1">
    <location>
        <position position="195"/>
    </location>
</feature>
<dbReference type="Proteomes" id="UP000008909">
    <property type="component" value="Unassembled WGS sequence"/>
</dbReference>
<accession>G7YRK0</accession>
<reference evidence="1" key="1">
    <citation type="journal article" date="2011" name="Genome Biol.">
        <title>The draft genome of the carcinogenic human liver fluke Clonorchis sinensis.</title>
        <authorList>
            <person name="Wang X."/>
            <person name="Chen W."/>
            <person name="Huang Y."/>
            <person name="Sun J."/>
            <person name="Men J."/>
            <person name="Liu H."/>
            <person name="Luo F."/>
            <person name="Guo L."/>
            <person name="Lv X."/>
            <person name="Deng C."/>
            <person name="Zhou C."/>
            <person name="Fan Y."/>
            <person name="Li X."/>
            <person name="Huang L."/>
            <person name="Hu Y."/>
            <person name="Liang C."/>
            <person name="Hu X."/>
            <person name="Xu J."/>
            <person name="Yu X."/>
        </authorList>
    </citation>
    <scope>NUCLEOTIDE SEQUENCE [LARGE SCALE GENOMIC DNA]</scope>
    <source>
        <strain evidence="1">Henan</strain>
    </source>
</reference>
<dbReference type="EMBL" id="DF144041">
    <property type="protein sequence ID" value="GAA55580.1"/>
    <property type="molecule type" value="Genomic_DNA"/>
</dbReference>
<proteinExistence type="predicted"/>
<evidence type="ECO:0000313" key="2">
    <source>
        <dbReference type="Proteomes" id="UP000008909"/>
    </source>
</evidence>
<reference key="2">
    <citation type="submission" date="2011-10" db="EMBL/GenBank/DDBJ databases">
        <title>The genome and transcriptome sequence of Clonorchis sinensis provide insights into the carcinogenic liver fluke.</title>
        <authorList>
            <person name="Wang X."/>
            <person name="Huang Y."/>
            <person name="Chen W."/>
            <person name="Liu H."/>
            <person name="Guo L."/>
            <person name="Chen Y."/>
            <person name="Luo F."/>
            <person name="Zhou W."/>
            <person name="Sun J."/>
            <person name="Mao Q."/>
            <person name="Liang P."/>
            <person name="Zhou C."/>
            <person name="Tian Y."/>
            <person name="Men J."/>
            <person name="Lv X."/>
            <person name="Huang L."/>
            <person name="Zhou J."/>
            <person name="Hu Y."/>
            <person name="Li R."/>
            <person name="Zhang F."/>
            <person name="Lei H."/>
            <person name="Li X."/>
            <person name="Hu X."/>
            <person name="Liang C."/>
            <person name="Xu J."/>
            <person name="Wu Z."/>
            <person name="Yu X."/>
        </authorList>
    </citation>
    <scope>NUCLEOTIDE SEQUENCE</scope>
    <source>
        <strain>Henan</strain>
    </source>
</reference>
<dbReference type="AlphaFoldDB" id="G7YRK0"/>
<gene>
    <name evidence="1" type="ORF">CLF_108360</name>
</gene>